<dbReference type="EMBL" id="LXQA011266256">
    <property type="protein sequence ID" value="MCI91226.1"/>
    <property type="molecule type" value="Genomic_DNA"/>
</dbReference>
<name>A0A392VSH0_9FABA</name>
<evidence type="ECO:0000313" key="2">
    <source>
        <dbReference type="Proteomes" id="UP000265520"/>
    </source>
</evidence>
<organism evidence="1 2">
    <name type="scientific">Trifolium medium</name>
    <dbReference type="NCBI Taxonomy" id="97028"/>
    <lineage>
        <taxon>Eukaryota</taxon>
        <taxon>Viridiplantae</taxon>
        <taxon>Streptophyta</taxon>
        <taxon>Embryophyta</taxon>
        <taxon>Tracheophyta</taxon>
        <taxon>Spermatophyta</taxon>
        <taxon>Magnoliopsida</taxon>
        <taxon>eudicotyledons</taxon>
        <taxon>Gunneridae</taxon>
        <taxon>Pentapetalae</taxon>
        <taxon>rosids</taxon>
        <taxon>fabids</taxon>
        <taxon>Fabales</taxon>
        <taxon>Fabaceae</taxon>
        <taxon>Papilionoideae</taxon>
        <taxon>50 kb inversion clade</taxon>
        <taxon>NPAAA clade</taxon>
        <taxon>Hologalegina</taxon>
        <taxon>IRL clade</taxon>
        <taxon>Trifolieae</taxon>
        <taxon>Trifolium</taxon>
    </lineage>
</organism>
<feature type="non-terminal residue" evidence="1">
    <location>
        <position position="52"/>
    </location>
</feature>
<evidence type="ECO:0000313" key="1">
    <source>
        <dbReference type="EMBL" id="MCI91226.1"/>
    </source>
</evidence>
<comment type="caution">
    <text evidence="1">The sequence shown here is derived from an EMBL/GenBank/DDBJ whole genome shotgun (WGS) entry which is preliminary data.</text>
</comment>
<dbReference type="Proteomes" id="UP000265520">
    <property type="component" value="Unassembled WGS sequence"/>
</dbReference>
<accession>A0A392VSH0</accession>
<dbReference type="AlphaFoldDB" id="A0A392VSH0"/>
<keyword evidence="2" id="KW-1185">Reference proteome</keyword>
<proteinExistence type="predicted"/>
<reference evidence="1 2" key="1">
    <citation type="journal article" date="2018" name="Front. Plant Sci.">
        <title>Red Clover (Trifolium pratense) and Zigzag Clover (T. medium) - A Picture of Genomic Similarities and Differences.</title>
        <authorList>
            <person name="Dluhosova J."/>
            <person name="Istvanek J."/>
            <person name="Nedelnik J."/>
            <person name="Repkova J."/>
        </authorList>
    </citation>
    <scope>NUCLEOTIDE SEQUENCE [LARGE SCALE GENOMIC DNA]</scope>
    <source>
        <strain evidence="2">cv. 10/8</strain>
        <tissue evidence="1">Leaf</tissue>
    </source>
</reference>
<protein>
    <submittedName>
        <fullName evidence="1">Uncharacterized protein</fullName>
    </submittedName>
</protein>
<sequence length="52" mass="5872">MTPTLFDVAAITGLLPTGAIYDPFKATDNIKFTIRDKTYSKYIAENQQDDEE</sequence>